<dbReference type="Gene3D" id="3.40.220.10">
    <property type="entry name" value="Leucine Aminopeptidase, subunit E, domain 1"/>
    <property type="match status" value="1"/>
</dbReference>
<feature type="compositionally biased region" description="Pro residues" evidence="1">
    <location>
        <begin position="261"/>
        <end position="337"/>
    </location>
</feature>
<dbReference type="PROSITE" id="PS51154">
    <property type="entry name" value="MACRO"/>
    <property type="match status" value="1"/>
</dbReference>
<feature type="domain" description="Macro" evidence="2">
    <location>
        <begin position="8"/>
        <end position="192"/>
    </location>
</feature>
<feature type="compositionally biased region" description="Pro residues" evidence="1">
    <location>
        <begin position="232"/>
        <end position="241"/>
    </location>
</feature>
<dbReference type="EMBL" id="PQXJ01000166">
    <property type="protein sequence ID" value="TGO59251.1"/>
    <property type="molecule type" value="Genomic_DNA"/>
</dbReference>
<dbReference type="InterPro" id="IPR043472">
    <property type="entry name" value="Macro_dom-like"/>
</dbReference>
<dbReference type="Pfam" id="PF01661">
    <property type="entry name" value="Macro"/>
    <property type="match status" value="1"/>
</dbReference>
<gene>
    <name evidence="3" type="ORF">BOTNAR_0166g00200</name>
</gene>
<evidence type="ECO:0000313" key="4">
    <source>
        <dbReference type="Proteomes" id="UP000297452"/>
    </source>
</evidence>
<comment type="caution">
    <text evidence="3">The sequence shown here is derived from an EMBL/GenBank/DDBJ whole genome shotgun (WGS) entry which is preliminary data.</text>
</comment>
<keyword evidence="4" id="KW-1185">Reference proteome</keyword>
<evidence type="ECO:0000259" key="2">
    <source>
        <dbReference type="PROSITE" id="PS51154"/>
    </source>
</evidence>
<dbReference type="InterPro" id="IPR002589">
    <property type="entry name" value="Macro_dom"/>
</dbReference>
<dbReference type="SUPFAM" id="SSF52949">
    <property type="entry name" value="Macro domain-like"/>
    <property type="match status" value="1"/>
</dbReference>
<evidence type="ECO:0000256" key="1">
    <source>
        <dbReference type="SAM" id="MobiDB-lite"/>
    </source>
</evidence>
<dbReference type="PRINTS" id="PR01217">
    <property type="entry name" value="PRICHEXTENSN"/>
</dbReference>
<name>A0A4Z1IC99_9HELO</name>
<reference evidence="3 4" key="1">
    <citation type="submission" date="2017-12" db="EMBL/GenBank/DDBJ databases">
        <title>Comparative genomics of Botrytis spp.</title>
        <authorList>
            <person name="Valero-Jimenez C.A."/>
            <person name="Tapia P."/>
            <person name="Veloso J."/>
            <person name="Silva-Moreno E."/>
            <person name="Staats M."/>
            <person name="Valdes J.H."/>
            <person name="Van Kan J.A.L."/>
        </authorList>
    </citation>
    <scope>NUCLEOTIDE SEQUENCE [LARGE SCALE GENOMIC DNA]</scope>
    <source>
        <strain evidence="3 4">MUCL2120</strain>
    </source>
</reference>
<protein>
    <recommendedName>
        <fullName evidence="2">Macro domain-containing protein</fullName>
    </recommendedName>
</protein>
<accession>A0A4Z1IC99</accession>
<evidence type="ECO:0000313" key="3">
    <source>
        <dbReference type="EMBL" id="TGO59251.1"/>
    </source>
</evidence>
<dbReference type="PANTHER" id="PTHR11106">
    <property type="entry name" value="GANGLIOSIDE INDUCED DIFFERENTIATION ASSOCIATED PROTEIN 2-RELATED"/>
    <property type="match status" value="1"/>
</dbReference>
<dbReference type="STRING" id="278944.A0A4Z1IC99"/>
<dbReference type="SMART" id="SM00506">
    <property type="entry name" value="A1pp"/>
    <property type="match status" value="1"/>
</dbReference>
<organism evidence="3 4">
    <name type="scientific">Botryotinia narcissicola</name>
    <dbReference type="NCBI Taxonomy" id="278944"/>
    <lineage>
        <taxon>Eukaryota</taxon>
        <taxon>Fungi</taxon>
        <taxon>Dikarya</taxon>
        <taxon>Ascomycota</taxon>
        <taxon>Pezizomycotina</taxon>
        <taxon>Leotiomycetes</taxon>
        <taxon>Helotiales</taxon>
        <taxon>Sclerotiniaceae</taxon>
        <taxon>Botryotinia</taxon>
    </lineage>
</organism>
<proteinExistence type="predicted"/>
<dbReference type="PANTHER" id="PTHR11106:SF27">
    <property type="entry name" value="MACRO DOMAIN-CONTAINING PROTEIN"/>
    <property type="match status" value="1"/>
</dbReference>
<feature type="region of interest" description="Disordered" evidence="1">
    <location>
        <begin position="213"/>
        <end position="355"/>
    </location>
</feature>
<dbReference type="Proteomes" id="UP000297452">
    <property type="component" value="Unassembled WGS sequence"/>
</dbReference>
<dbReference type="OrthoDB" id="6077599at2759"/>
<dbReference type="AlphaFoldDB" id="A0A4Z1IC99"/>
<sequence>MAGLQSRFNVVSTTEYLGTTVEVLEGDLLKYPVDVIVNAANVRLKRGSGVDGAIHATAGPELQPEMDKLFPHPGQVGKAYGTTHAFEISSCRYIIHAIGPNWNTVNQRDGTLLLNAFRNSLDLAMANKLRSIAFPGISMGIFAMPKDLAGLMIITAIRTWIKEHQGEMDRISILLLGYSQDDIVETQLHEITQYMPDTGSGLDKLVPAAFRKKPNATTAPGPLPIPTTSGPLPNPNLPNPFPEDSVPVETPDPVTDQSESPTPPPPGPPSPGPPPPSPPPPSPPPPSPPPPGPLPPGPLPPGPLPHGPLPPGPLPPGPPPPPIPPPPGDPAAPPPRPEGARAETSSDSEDEPPNYLLKFYEPLSHMWMGRDRYYALLEAGIDPKTFYEGMIIPDPEEDPNVDPLIGEERDFWREYNAERLRRGREISQALGLPITAAETADEDAGALKTARDKSISVTQELMKTKTAVRDEIIINEGTINCTALTESGFPCRFRGYTAIWRKHNVPDRCTLHQDLEKFPRA</sequence>